<organism evidence="2 3">
    <name type="scientific">Steroidobacter gossypii</name>
    <dbReference type="NCBI Taxonomy" id="2805490"/>
    <lineage>
        <taxon>Bacteria</taxon>
        <taxon>Pseudomonadati</taxon>
        <taxon>Pseudomonadota</taxon>
        <taxon>Gammaproteobacteria</taxon>
        <taxon>Steroidobacterales</taxon>
        <taxon>Steroidobacteraceae</taxon>
        <taxon>Steroidobacter</taxon>
    </lineage>
</organism>
<gene>
    <name evidence="2" type="ORF">JM946_14445</name>
</gene>
<dbReference type="SUPFAM" id="SSF110296">
    <property type="entry name" value="Oligoxyloglucan reducing end-specific cellobiohydrolase"/>
    <property type="match status" value="2"/>
</dbReference>
<sequence>MQSIRLGFWVLLLLAGEAAHGGINSWSARGPFGGPVYQLAVHPSQPNLAFAVANSGLYRTTDGGDTWSRLVQLTPFFANYGAVQFDPANPNRIYAIARDSGLWRSTDGGDTFVNISPLLTSDPSNYAVGLAISADGNTIYYSTSGQQLFRSTDGGASFSERPRMPAPGHKLVVDPANSLRVYAGRWNNALMRSEDGGNTWIDLAPTRGVADFAVTPGSPNILWVNGTDGLYRKPDDGSAWPSSPLFPGYTVHSDPAVPSVLYASPTNGVGFVRRYSAGSWTTLSTLPALLNTVAIAASNTQSVLAGTGAGVFRSDNGGATWARSDDGLDANYVRHLATGAGRVYASTEHVEIGIGDADEGTLQRSRVAGPMEPDLAISAVGAHPTDPNVILAGTHTGVYYSFNGGASWNPGQATLVPTRIDAFAFDPQSPQNIYLALSPQGTSEAIIQRSTDGGATFTPVGGAGLNDVQATRLLVDPEDPSRMLLASVNVEGNNDGVFRSVDAGVTWNRVLASEGGFDIAINPANSSRMYALSAGAVHVSDNGGASFAPLPSFMNYRYGSPYSMVLDPVMPDVVYVLGTNFESAIPAEFPVMRSVDAGISWERMPSAPDFQWLPTRVAINAAAPTTVLVATGAVGVLSFDIAPDLEVRILDHADNRGSGAPNHFDVRVHNNGPLAATGVALDIHAPDGASDVSAELPGGTCTTTAARVQCSLPFVKLTSDATARVSYTLPAAAELNVRATVTARERDTVATNNTATGVETAPRLIDLIVTGSSSAATVSTNSAFALTFQVRNAGPDVSSSTRLSIGLEGGITITSVTPSRCSASGATVTCDFGAKASGESASVTVNATAAAAGTLLATAAAIHASDAVDANAANDSASVQVTSRSPGSGGGGGGGGGGGMSLHFVLCLALLALTARRPGRSCEFRW</sequence>
<evidence type="ECO:0000313" key="2">
    <source>
        <dbReference type="EMBL" id="MBM0105928.1"/>
    </source>
</evidence>
<feature type="domain" description="DUF11" evidence="1">
    <location>
        <begin position="658"/>
        <end position="756"/>
    </location>
</feature>
<accession>A0ABS1WY79</accession>
<evidence type="ECO:0000259" key="1">
    <source>
        <dbReference type="Pfam" id="PF01345"/>
    </source>
</evidence>
<dbReference type="Gene3D" id="2.130.10.10">
    <property type="entry name" value="YVTN repeat-like/Quinoprotein amine dehydrogenase"/>
    <property type="match status" value="5"/>
</dbReference>
<protein>
    <recommendedName>
        <fullName evidence="1">DUF11 domain-containing protein</fullName>
    </recommendedName>
</protein>
<comment type="caution">
    <text evidence="2">The sequence shown here is derived from an EMBL/GenBank/DDBJ whole genome shotgun (WGS) entry which is preliminary data.</text>
</comment>
<dbReference type="InterPro" id="IPR001434">
    <property type="entry name" value="OmcB-like_DUF11"/>
</dbReference>
<dbReference type="InterPro" id="IPR015943">
    <property type="entry name" value="WD40/YVTN_repeat-like_dom_sf"/>
</dbReference>
<reference evidence="2 3" key="1">
    <citation type="journal article" date="2021" name="Int. J. Syst. Evol. Microbiol.">
        <title>Steroidobacter gossypii sp. nov., isolated from soil of cotton cropping field.</title>
        <authorList>
            <person name="Huang R."/>
            <person name="Yang S."/>
            <person name="Zhen C."/>
            <person name="Liu W."/>
        </authorList>
    </citation>
    <scope>NUCLEOTIDE SEQUENCE [LARGE SCALE GENOMIC DNA]</scope>
    <source>
        <strain evidence="2 3">S1-65</strain>
    </source>
</reference>
<dbReference type="CDD" id="cd15482">
    <property type="entry name" value="Sialidase_non-viral"/>
    <property type="match status" value="2"/>
</dbReference>
<dbReference type="Proteomes" id="UP000661077">
    <property type="component" value="Unassembled WGS sequence"/>
</dbReference>
<feature type="domain" description="DUF11" evidence="1">
    <location>
        <begin position="766"/>
        <end position="881"/>
    </location>
</feature>
<dbReference type="InterPro" id="IPR052025">
    <property type="entry name" value="Xyloglucanase_GH74"/>
</dbReference>
<name>A0ABS1WY79_9GAMM</name>
<dbReference type="PANTHER" id="PTHR43739:SF5">
    <property type="entry name" value="EXO-ALPHA-SIALIDASE"/>
    <property type="match status" value="1"/>
</dbReference>
<dbReference type="PANTHER" id="PTHR43739">
    <property type="entry name" value="XYLOGLUCANASE (EUROFUNG)"/>
    <property type="match status" value="1"/>
</dbReference>
<dbReference type="EMBL" id="JAEVLS010000003">
    <property type="protein sequence ID" value="MBM0105928.1"/>
    <property type="molecule type" value="Genomic_DNA"/>
</dbReference>
<dbReference type="Pfam" id="PF01345">
    <property type="entry name" value="DUF11"/>
    <property type="match status" value="2"/>
</dbReference>
<keyword evidence="3" id="KW-1185">Reference proteome</keyword>
<dbReference type="Gene3D" id="2.60.40.10">
    <property type="entry name" value="Immunoglobulins"/>
    <property type="match status" value="2"/>
</dbReference>
<proteinExistence type="predicted"/>
<dbReference type="InterPro" id="IPR013783">
    <property type="entry name" value="Ig-like_fold"/>
</dbReference>
<dbReference type="RefSeq" id="WP_203168003.1">
    <property type="nucleotide sequence ID" value="NZ_JAEVLS010000003.1"/>
</dbReference>
<evidence type="ECO:0000313" key="3">
    <source>
        <dbReference type="Proteomes" id="UP000661077"/>
    </source>
</evidence>